<name>A0ABV8RRU1_9SPHN</name>
<dbReference type="EMBL" id="JBHSDR010000006">
    <property type="protein sequence ID" value="MFC4295469.1"/>
    <property type="molecule type" value="Genomic_DNA"/>
</dbReference>
<dbReference type="RefSeq" id="WP_379538942.1">
    <property type="nucleotide sequence ID" value="NZ_JBHSDR010000006.1"/>
</dbReference>
<proteinExistence type="predicted"/>
<feature type="region of interest" description="Disordered" evidence="1">
    <location>
        <begin position="159"/>
        <end position="182"/>
    </location>
</feature>
<evidence type="ECO:0000313" key="3">
    <source>
        <dbReference type="Proteomes" id="UP001595828"/>
    </source>
</evidence>
<reference evidence="3" key="1">
    <citation type="journal article" date="2019" name="Int. J. Syst. Evol. Microbiol.">
        <title>The Global Catalogue of Microorganisms (GCM) 10K type strain sequencing project: providing services to taxonomists for standard genome sequencing and annotation.</title>
        <authorList>
            <consortium name="The Broad Institute Genomics Platform"/>
            <consortium name="The Broad Institute Genome Sequencing Center for Infectious Disease"/>
            <person name="Wu L."/>
            <person name="Ma J."/>
        </authorList>
    </citation>
    <scope>NUCLEOTIDE SEQUENCE [LARGE SCALE GENOMIC DNA]</scope>
    <source>
        <strain evidence="3">CGMCC 1.12989</strain>
    </source>
</reference>
<dbReference type="Proteomes" id="UP001595828">
    <property type="component" value="Unassembled WGS sequence"/>
</dbReference>
<evidence type="ECO:0008006" key="4">
    <source>
        <dbReference type="Google" id="ProtNLM"/>
    </source>
</evidence>
<organism evidence="2 3">
    <name type="scientific">Novosphingobium tardum</name>
    <dbReference type="NCBI Taxonomy" id="1538021"/>
    <lineage>
        <taxon>Bacteria</taxon>
        <taxon>Pseudomonadati</taxon>
        <taxon>Pseudomonadota</taxon>
        <taxon>Alphaproteobacteria</taxon>
        <taxon>Sphingomonadales</taxon>
        <taxon>Sphingomonadaceae</taxon>
        <taxon>Novosphingobium</taxon>
    </lineage>
</organism>
<evidence type="ECO:0000313" key="2">
    <source>
        <dbReference type="EMBL" id="MFC4295469.1"/>
    </source>
</evidence>
<keyword evidence="3" id="KW-1185">Reference proteome</keyword>
<gene>
    <name evidence="2" type="ORF">ACFO0A_10425</name>
</gene>
<comment type="caution">
    <text evidence="2">The sequence shown here is derived from an EMBL/GenBank/DDBJ whole genome shotgun (WGS) entry which is preliminary data.</text>
</comment>
<accession>A0ABV8RRU1</accession>
<evidence type="ECO:0000256" key="1">
    <source>
        <dbReference type="SAM" id="MobiDB-lite"/>
    </source>
</evidence>
<protein>
    <recommendedName>
        <fullName evidence="4">Helix-turn-helix domain-containing protein</fullName>
    </recommendedName>
</protein>
<sequence length="242" mass="26041">MMDTDAWRAASGNSIKVLLALVRKDNGGRNGNLAFSCREAADLTGLSVRTCHRCLVELQELGFIACTQKGAFSRKVLHASLWRYTWQAWPDGKKGPTREYEKWRPDGNTRLQVLSRPIAVSNTKLETDPATDAEIATDESGKSLVSTDAHSDRIATLTGYQGGPLGGEELEQRKQANPSSAAPCDRLRGLLIDRLAIAEPGEQSRIASAIGSPGGTLSKFLAGRNLPQPYQAPLAALLGASQ</sequence>